<evidence type="ECO:0000256" key="1">
    <source>
        <dbReference type="SAM" id="Phobius"/>
    </source>
</evidence>
<keyword evidence="2" id="KW-1185">Reference proteome</keyword>
<dbReference type="Proteomes" id="UP000036681">
    <property type="component" value="Unplaced"/>
</dbReference>
<sequence>MCEKLALVWCLATIFVCTLAQVVLFFLLIPSLHFI</sequence>
<reference evidence="3" key="1">
    <citation type="submission" date="2017-02" db="UniProtKB">
        <authorList>
            <consortium name="WormBaseParasite"/>
        </authorList>
    </citation>
    <scope>IDENTIFICATION</scope>
</reference>
<dbReference type="WBParaSite" id="ALUE_0001605101-mRNA-1">
    <property type="protein sequence ID" value="ALUE_0001605101-mRNA-1"/>
    <property type="gene ID" value="ALUE_0001605101"/>
</dbReference>
<accession>A0A0M3IDF5</accession>
<protein>
    <submittedName>
        <fullName evidence="3">Uncharacterized protein</fullName>
    </submittedName>
</protein>
<evidence type="ECO:0000313" key="2">
    <source>
        <dbReference type="Proteomes" id="UP000036681"/>
    </source>
</evidence>
<keyword evidence="1" id="KW-0472">Membrane</keyword>
<keyword evidence="1" id="KW-0812">Transmembrane</keyword>
<dbReference type="AlphaFoldDB" id="A0A0M3IDF5"/>
<evidence type="ECO:0000313" key="3">
    <source>
        <dbReference type="WBParaSite" id="ALUE_0001605101-mRNA-1"/>
    </source>
</evidence>
<feature type="transmembrane region" description="Helical" evidence="1">
    <location>
        <begin position="6"/>
        <end position="29"/>
    </location>
</feature>
<keyword evidence="1" id="KW-1133">Transmembrane helix</keyword>
<name>A0A0M3IDF5_ASCLU</name>
<proteinExistence type="predicted"/>
<organism evidence="2 3">
    <name type="scientific">Ascaris lumbricoides</name>
    <name type="common">Giant roundworm</name>
    <dbReference type="NCBI Taxonomy" id="6252"/>
    <lineage>
        <taxon>Eukaryota</taxon>
        <taxon>Metazoa</taxon>
        <taxon>Ecdysozoa</taxon>
        <taxon>Nematoda</taxon>
        <taxon>Chromadorea</taxon>
        <taxon>Rhabditida</taxon>
        <taxon>Spirurina</taxon>
        <taxon>Ascaridomorpha</taxon>
        <taxon>Ascaridoidea</taxon>
        <taxon>Ascarididae</taxon>
        <taxon>Ascaris</taxon>
    </lineage>
</organism>